<dbReference type="Proteomes" id="UP000225965">
    <property type="component" value="Segment"/>
</dbReference>
<dbReference type="GeneID" id="63210683"/>
<dbReference type="RefSeq" id="YP_010014026.1">
    <property type="nucleotide sequence ID" value="NC_053515.1"/>
</dbReference>
<protein>
    <submittedName>
        <fullName evidence="1">Uncharacterized protein</fullName>
    </submittedName>
</protein>
<evidence type="ECO:0000313" key="1">
    <source>
        <dbReference type="EMBL" id="APQ42223.1"/>
    </source>
</evidence>
<name>A0A1L6BYQ4_9CAUD</name>
<proteinExistence type="predicted"/>
<accession>A0A1L6BYQ4</accession>
<keyword evidence="2" id="KW-1185">Reference proteome</keyword>
<reference evidence="1 2" key="1">
    <citation type="submission" date="2016-11" db="EMBL/GenBank/DDBJ databases">
        <authorList>
            <person name="Brown T."/>
            <person name="Davidson K."/>
            <person name="Doll Z."/>
            <person name="Jansson R."/>
            <person name="Janyszek T."/>
            <person name="Lwin C."/>
            <person name="Patil S."/>
            <person name="Piper J."/>
            <person name="Rajendiran N."/>
            <person name="Rittenhouse N.L."/>
            <person name="Younker T.P."/>
            <person name="Zhang J."/>
            <person name="Garlena R.A."/>
            <person name="Russell D.A."/>
            <person name="Pope W.H."/>
            <person name="Jacobs-Sera D."/>
            <person name="Hatfull G.F."/>
        </authorList>
    </citation>
    <scope>NUCLEOTIDE SEQUENCE [LARGE SCALE GENOMIC DNA]</scope>
</reference>
<gene>
    <name evidence="1" type="primary">141</name>
    <name evidence="1" type="ORF">PBI_MRMAGOO_141</name>
</gene>
<evidence type="ECO:0000313" key="2">
    <source>
        <dbReference type="Proteomes" id="UP000225965"/>
    </source>
</evidence>
<sequence length="77" mass="8675">MSRGSYLPREHTGFQQRVNEQATSGLVIDSDDLYGRHSFQVIHEFAAGERESAVYARPGASYFVRSDIDGVEGIWPR</sequence>
<organism evidence="1 2">
    <name type="scientific">Mycobacterium phage MrMagoo</name>
    <dbReference type="NCBI Taxonomy" id="1927020"/>
    <lineage>
        <taxon>Viruses</taxon>
        <taxon>Duplodnaviria</taxon>
        <taxon>Heunggongvirae</taxon>
        <taxon>Uroviricota</taxon>
        <taxon>Caudoviricetes</taxon>
        <taxon>Vilmaviridae</taxon>
        <taxon>Mclasvirinae</taxon>
        <taxon>Reyvirus</taxon>
        <taxon>Reyvirus mrmagoo</taxon>
    </lineage>
</organism>
<dbReference type="EMBL" id="KY223999">
    <property type="protein sequence ID" value="APQ42223.1"/>
    <property type="molecule type" value="Genomic_DNA"/>
</dbReference>
<dbReference type="KEGG" id="vg:63210683"/>